<dbReference type="Gene3D" id="4.10.240.10">
    <property type="entry name" value="Zn(2)-C6 fungal-type DNA-binding domain"/>
    <property type="match status" value="1"/>
</dbReference>
<protein>
    <recommendedName>
        <fullName evidence="2">Zn(2)-C6 fungal-type domain-containing protein</fullName>
    </recommendedName>
</protein>
<keyword evidence="4" id="KW-1185">Reference proteome</keyword>
<dbReference type="EMBL" id="MU004411">
    <property type="protein sequence ID" value="KAF2652026.1"/>
    <property type="molecule type" value="Genomic_DNA"/>
</dbReference>
<organism evidence="3 4">
    <name type="scientific">Lophiostoma macrostomum CBS 122681</name>
    <dbReference type="NCBI Taxonomy" id="1314788"/>
    <lineage>
        <taxon>Eukaryota</taxon>
        <taxon>Fungi</taxon>
        <taxon>Dikarya</taxon>
        <taxon>Ascomycota</taxon>
        <taxon>Pezizomycotina</taxon>
        <taxon>Dothideomycetes</taxon>
        <taxon>Pleosporomycetidae</taxon>
        <taxon>Pleosporales</taxon>
        <taxon>Lophiostomataceae</taxon>
        <taxon>Lophiostoma</taxon>
    </lineage>
</organism>
<gene>
    <name evidence="3" type="ORF">K491DRAFT_605654</name>
</gene>
<dbReference type="InterPro" id="IPR001138">
    <property type="entry name" value="Zn2Cys6_DnaBD"/>
</dbReference>
<dbReference type="AlphaFoldDB" id="A0A6A6SWD4"/>
<dbReference type="PROSITE" id="PS50048">
    <property type="entry name" value="ZN2_CY6_FUNGAL_2"/>
    <property type="match status" value="1"/>
</dbReference>
<evidence type="ECO:0000256" key="1">
    <source>
        <dbReference type="ARBA" id="ARBA00023242"/>
    </source>
</evidence>
<dbReference type="InterPro" id="IPR036864">
    <property type="entry name" value="Zn2-C6_fun-type_DNA-bd_sf"/>
</dbReference>
<dbReference type="Proteomes" id="UP000799324">
    <property type="component" value="Unassembled WGS sequence"/>
</dbReference>
<dbReference type="OrthoDB" id="4216928at2759"/>
<accession>A0A6A6SWD4</accession>
<dbReference type="PROSITE" id="PS00463">
    <property type="entry name" value="ZN2_CY6_FUNGAL_1"/>
    <property type="match status" value="1"/>
</dbReference>
<proteinExistence type="predicted"/>
<reference evidence="3" key="1">
    <citation type="journal article" date="2020" name="Stud. Mycol.">
        <title>101 Dothideomycetes genomes: a test case for predicting lifestyles and emergence of pathogens.</title>
        <authorList>
            <person name="Haridas S."/>
            <person name="Albert R."/>
            <person name="Binder M."/>
            <person name="Bloem J."/>
            <person name="Labutti K."/>
            <person name="Salamov A."/>
            <person name="Andreopoulos B."/>
            <person name="Baker S."/>
            <person name="Barry K."/>
            <person name="Bills G."/>
            <person name="Bluhm B."/>
            <person name="Cannon C."/>
            <person name="Castanera R."/>
            <person name="Culley D."/>
            <person name="Daum C."/>
            <person name="Ezra D."/>
            <person name="Gonzalez J."/>
            <person name="Henrissat B."/>
            <person name="Kuo A."/>
            <person name="Liang C."/>
            <person name="Lipzen A."/>
            <person name="Lutzoni F."/>
            <person name="Magnuson J."/>
            <person name="Mondo S."/>
            <person name="Nolan M."/>
            <person name="Ohm R."/>
            <person name="Pangilinan J."/>
            <person name="Park H.-J."/>
            <person name="Ramirez L."/>
            <person name="Alfaro M."/>
            <person name="Sun H."/>
            <person name="Tritt A."/>
            <person name="Yoshinaga Y."/>
            <person name="Zwiers L.-H."/>
            <person name="Turgeon B."/>
            <person name="Goodwin S."/>
            <person name="Spatafora J."/>
            <person name="Crous P."/>
            <person name="Grigoriev I."/>
        </authorList>
    </citation>
    <scope>NUCLEOTIDE SEQUENCE</scope>
    <source>
        <strain evidence="3">CBS 122681</strain>
    </source>
</reference>
<name>A0A6A6SWD4_9PLEO</name>
<evidence type="ECO:0000313" key="3">
    <source>
        <dbReference type="EMBL" id="KAF2652026.1"/>
    </source>
</evidence>
<dbReference type="Pfam" id="PF00172">
    <property type="entry name" value="Zn_clus"/>
    <property type="match status" value="1"/>
</dbReference>
<sequence length="346" mass="38153">MPTLRKACRQCTSAKARCIIQTPQCKRCALRGLSCTYDLSPLTASCCPPDQPLAPKDTPGHCILRVLKVRGGIDPAICDPGQEKAIEIIRLGYQSIPQKLREGSPALCVHPKLHTHGAYNHTSAFTDHALADTAQNGDGCLGYEGFRRLLGVGFEDMDIYEQLTAVQALIVYIAIFHFPHGPPQEPDSGTALTTLSSWTAHLLSLTSNIHSYPTTSPWQSWLLAESVRRTIIFSYGLIMTLASFNRGYCDGWLFVESLPFDSRPGLWMAMSPQAWIAAAGVKRGEDVVGKGSGSESGCLESYHEYGERVRKGWRGGEGDAHMVYREDMFFMLMAFGHEGWEGHWGV</sequence>
<evidence type="ECO:0000313" key="4">
    <source>
        <dbReference type="Proteomes" id="UP000799324"/>
    </source>
</evidence>
<dbReference type="GO" id="GO:0008270">
    <property type="term" value="F:zinc ion binding"/>
    <property type="evidence" value="ECO:0007669"/>
    <property type="project" value="InterPro"/>
</dbReference>
<dbReference type="GO" id="GO:0000981">
    <property type="term" value="F:DNA-binding transcription factor activity, RNA polymerase II-specific"/>
    <property type="evidence" value="ECO:0007669"/>
    <property type="project" value="InterPro"/>
</dbReference>
<dbReference type="SUPFAM" id="SSF57701">
    <property type="entry name" value="Zn2/Cys6 DNA-binding domain"/>
    <property type="match status" value="1"/>
</dbReference>
<keyword evidence="1" id="KW-0539">Nucleus</keyword>
<feature type="domain" description="Zn(2)-C6 fungal-type" evidence="2">
    <location>
        <begin position="7"/>
        <end position="37"/>
    </location>
</feature>
<dbReference type="CDD" id="cd00067">
    <property type="entry name" value="GAL4"/>
    <property type="match status" value="1"/>
</dbReference>
<evidence type="ECO:0000259" key="2">
    <source>
        <dbReference type="PROSITE" id="PS50048"/>
    </source>
</evidence>